<comment type="caution">
    <text evidence="2">The sequence shown here is derived from an EMBL/GenBank/DDBJ whole genome shotgun (WGS) entry which is preliminary data.</text>
</comment>
<reference evidence="2 3" key="1">
    <citation type="submission" date="2022-06" db="EMBL/GenBank/DDBJ databases">
        <title>Janthinobacterium kumbetensis sp. nov., isolated from spring water in Turkey.</title>
        <authorList>
            <person name="Inan Bektas K."/>
            <person name="Belduz A.A."/>
            <person name="Canakci S."/>
            <person name="Nalcaoglu A."/>
            <person name="Ceylan E."/>
            <person name="Kati H."/>
        </authorList>
    </citation>
    <scope>NUCLEOTIDE SEQUENCE [LARGE SCALE GENOMIC DNA]</scope>
    <source>
        <strain evidence="2 3">GK</strain>
    </source>
</reference>
<protein>
    <recommendedName>
        <fullName evidence="4">AlgX/AlgJ SGNH hydrolase-like domain-containing protein</fullName>
    </recommendedName>
</protein>
<evidence type="ECO:0000256" key="1">
    <source>
        <dbReference type="SAM" id="Phobius"/>
    </source>
</evidence>
<sequence>MQGFNQDIPIARFFACVFFITLGFALLVAGLVFIVDPYAIWRHQPSHKINTIRLEIPNSSQASAAVLRSTLNPPDVLILGSSRVRRGFNETLASSLYGGNVQVAGIDALPLSTARDLFFTLSQEARIRRLYLEVNYLTSNACETKNENAVTKNELDLPFHYLSPENAVIYSLRTLKINLFPPRSFDSYFDKQGRYYDDQAKGATRAGGAQAHESRFKQLFKTIASACQNHANNAADIRDLTAIFHLAQTRQIEVILLILPVSEKWQTRIRQAGLVPQAAQWKREVTLLASQFHVPLLDYELRNGESDHSDNTSPSMPMFWDETHFSNRLGDQLLRAMLDASGRSSIRPKIP</sequence>
<evidence type="ECO:0008006" key="4">
    <source>
        <dbReference type="Google" id="ProtNLM"/>
    </source>
</evidence>
<accession>A0ABT0WTJ1</accession>
<keyword evidence="3" id="KW-1185">Reference proteome</keyword>
<evidence type="ECO:0000313" key="3">
    <source>
        <dbReference type="Proteomes" id="UP001202243"/>
    </source>
</evidence>
<dbReference type="RefSeq" id="WP_251350160.1">
    <property type="nucleotide sequence ID" value="NZ_JAMQGR010000004.1"/>
</dbReference>
<dbReference type="Proteomes" id="UP001202243">
    <property type="component" value="Unassembled WGS sequence"/>
</dbReference>
<proteinExistence type="predicted"/>
<keyword evidence="1" id="KW-0812">Transmembrane</keyword>
<feature type="transmembrane region" description="Helical" evidence="1">
    <location>
        <begin position="12"/>
        <end position="35"/>
    </location>
</feature>
<dbReference type="EMBL" id="JAMQGR010000004">
    <property type="protein sequence ID" value="MCM2566779.1"/>
    <property type="molecule type" value="Genomic_DNA"/>
</dbReference>
<evidence type="ECO:0000313" key="2">
    <source>
        <dbReference type="EMBL" id="MCM2566779.1"/>
    </source>
</evidence>
<keyword evidence="1" id="KW-1133">Transmembrane helix</keyword>
<name>A0ABT0WTJ1_9BURK</name>
<keyword evidence="1" id="KW-0472">Membrane</keyword>
<gene>
    <name evidence="2" type="ORF">NCG91_14330</name>
</gene>
<organism evidence="2 3">
    <name type="scientific">Janthinobacterium kumbetense</name>
    <dbReference type="NCBI Taxonomy" id="2950280"/>
    <lineage>
        <taxon>Bacteria</taxon>
        <taxon>Pseudomonadati</taxon>
        <taxon>Pseudomonadota</taxon>
        <taxon>Betaproteobacteria</taxon>
        <taxon>Burkholderiales</taxon>
        <taxon>Oxalobacteraceae</taxon>
        <taxon>Janthinobacterium</taxon>
    </lineage>
</organism>